<protein>
    <submittedName>
        <fullName evidence="3">Uncharacterized protein</fullName>
    </submittedName>
</protein>
<dbReference type="STRING" id="568860.SAMN05421811_122178"/>
<dbReference type="EMBL" id="FOHX01000022">
    <property type="protein sequence ID" value="SEU44180.1"/>
    <property type="molecule type" value="Genomic_DNA"/>
</dbReference>
<name>A0A1I0LS53_9ACTN</name>
<dbReference type="AlphaFoldDB" id="A0A1I0LS53"/>
<reference evidence="3 4" key="1">
    <citation type="submission" date="2016-10" db="EMBL/GenBank/DDBJ databases">
        <authorList>
            <person name="de Groot N.N."/>
        </authorList>
    </citation>
    <scope>NUCLEOTIDE SEQUENCE [LARGE SCALE GENOMIC DNA]</scope>
    <source>
        <strain evidence="3 4">CGMCC 4.5598</strain>
    </source>
</reference>
<organism evidence="3 4">
    <name type="scientific">Nonomuraea wenchangensis</name>
    <dbReference type="NCBI Taxonomy" id="568860"/>
    <lineage>
        <taxon>Bacteria</taxon>
        <taxon>Bacillati</taxon>
        <taxon>Actinomycetota</taxon>
        <taxon>Actinomycetes</taxon>
        <taxon>Streptosporangiales</taxon>
        <taxon>Streptosporangiaceae</taxon>
        <taxon>Nonomuraea</taxon>
    </lineage>
</organism>
<feature type="transmembrane region" description="Helical" evidence="2">
    <location>
        <begin position="12"/>
        <end position="37"/>
    </location>
</feature>
<accession>A0A1I0LS53</accession>
<keyword evidence="2" id="KW-1133">Transmembrane helix</keyword>
<evidence type="ECO:0000256" key="1">
    <source>
        <dbReference type="SAM" id="MobiDB-lite"/>
    </source>
</evidence>
<keyword evidence="2" id="KW-0812">Transmembrane</keyword>
<evidence type="ECO:0000256" key="2">
    <source>
        <dbReference type="SAM" id="Phobius"/>
    </source>
</evidence>
<evidence type="ECO:0000313" key="4">
    <source>
        <dbReference type="Proteomes" id="UP000199361"/>
    </source>
</evidence>
<evidence type="ECO:0000313" key="3">
    <source>
        <dbReference type="EMBL" id="SEU44180.1"/>
    </source>
</evidence>
<dbReference type="Proteomes" id="UP000199361">
    <property type="component" value="Unassembled WGS sequence"/>
</dbReference>
<keyword evidence="4" id="KW-1185">Reference proteome</keyword>
<gene>
    <name evidence="3" type="ORF">SAMN05421811_122178</name>
</gene>
<feature type="region of interest" description="Disordered" evidence="1">
    <location>
        <begin position="151"/>
        <end position="213"/>
    </location>
</feature>
<dbReference type="RefSeq" id="WP_091093110.1">
    <property type="nucleotide sequence ID" value="NZ_FOHX01000022.1"/>
</dbReference>
<sequence>MSWFQMSQAQAVILAATVGATGAIIGGAIASLLTQLLSGRAQRRRQWDEIRHTAYARVTETFHTALGLYDVTGRLRADRMTERRAADDLLAAYSRAALLSRTDSTMAALEHLHDVAQDLWDRPSRPWPEIDGQCRHAERAFRRAARAELGLPTRRGLPEPALLPTAQAPHPAELGRVSAAPLSGAGADDADPGSEKAKDSFTENVPSAGDEHK</sequence>
<keyword evidence="2" id="KW-0472">Membrane</keyword>
<proteinExistence type="predicted"/>